<proteinExistence type="predicted"/>
<protein>
    <submittedName>
        <fullName evidence="1">Uncharacterized protein</fullName>
    </submittedName>
</protein>
<evidence type="ECO:0000313" key="1">
    <source>
        <dbReference type="EMBL" id="BBH17469.1"/>
    </source>
</evidence>
<organism evidence="1 2">
    <name type="scientific">Nocardioides baekrokdamisoli</name>
    <dbReference type="NCBI Taxonomy" id="1804624"/>
    <lineage>
        <taxon>Bacteria</taxon>
        <taxon>Bacillati</taxon>
        <taxon>Actinomycetota</taxon>
        <taxon>Actinomycetes</taxon>
        <taxon>Propionibacteriales</taxon>
        <taxon>Nocardioidaceae</taxon>
        <taxon>Nocardioides</taxon>
    </lineage>
</organism>
<sequence>MNSNTPNAHYDVMQGEPLVARSHIGQVVRAGRTPDGDVVLLLSPYAAEQLAKNLSHYDMPCLCGNRDKVDGYDTDLWGHHVPLGLQMATALSLHAADAAAKVVHVPFGEPK</sequence>
<keyword evidence="2" id="KW-1185">Reference proteome</keyword>
<dbReference type="KEGG" id="nbe:Back2_17560"/>
<dbReference type="Proteomes" id="UP000271573">
    <property type="component" value="Chromosome"/>
</dbReference>
<dbReference type="RefSeq" id="WP_125568651.1">
    <property type="nucleotide sequence ID" value="NZ_AP019307.1"/>
</dbReference>
<dbReference type="OrthoDB" id="2273115at2"/>
<dbReference type="EMBL" id="AP019307">
    <property type="protein sequence ID" value="BBH17469.1"/>
    <property type="molecule type" value="Genomic_DNA"/>
</dbReference>
<reference evidence="1 2" key="1">
    <citation type="submission" date="2018-11" db="EMBL/GenBank/DDBJ databases">
        <title>Complete genome sequence of Nocardioides baekrokdamisoli strain KCTC 39748.</title>
        <authorList>
            <person name="Kang S.W."/>
            <person name="Lee K.C."/>
            <person name="Kim K.K."/>
            <person name="Kim J.S."/>
            <person name="Kim D.S."/>
            <person name="Ko S.H."/>
            <person name="Yang S.H."/>
            <person name="Shin Y.K."/>
            <person name="Lee J.S."/>
        </authorList>
    </citation>
    <scope>NUCLEOTIDE SEQUENCE [LARGE SCALE GENOMIC DNA]</scope>
    <source>
        <strain evidence="1 2">KCTC 39748</strain>
    </source>
</reference>
<accession>A0A3G9J392</accession>
<name>A0A3G9J392_9ACTN</name>
<gene>
    <name evidence="1" type="ORF">Back2_17560</name>
</gene>
<dbReference type="AlphaFoldDB" id="A0A3G9J392"/>
<evidence type="ECO:0000313" key="2">
    <source>
        <dbReference type="Proteomes" id="UP000271573"/>
    </source>
</evidence>